<evidence type="ECO:0000313" key="2">
    <source>
        <dbReference type="Proteomes" id="UP001178461"/>
    </source>
</evidence>
<dbReference type="InterPro" id="IPR036397">
    <property type="entry name" value="RNaseH_sf"/>
</dbReference>
<evidence type="ECO:0000313" key="1">
    <source>
        <dbReference type="EMBL" id="CAI5770974.1"/>
    </source>
</evidence>
<dbReference type="InterPro" id="IPR052709">
    <property type="entry name" value="Transposase-MT_Hybrid"/>
</dbReference>
<accession>A0AA35K4W7</accession>
<organism evidence="1 2">
    <name type="scientific">Podarcis lilfordi</name>
    <name type="common">Lilford's wall lizard</name>
    <dbReference type="NCBI Taxonomy" id="74358"/>
    <lineage>
        <taxon>Eukaryota</taxon>
        <taxon>Metazoa</taxon>
        <taxon>Chordata</taxon>
        <taxon>Craniata</taxon>
        <taxon>Vertebrata</taxon>
        <taxon>Euteleostomi</taxon>
        <taxon>Lepidosauria</taxon>
        <taxon>Squamata</taxon>
        <taxon>Bifurcata</taxon>
        <taxon>Unidentata</taxon>
        <taxon>Episquamata</taxon>
        <taxon>Laterata</taxon>
        <taxon>Lacertibaenia</taxon>
        <taxon>Lacertidae</taxon>
        <taxon>Podarcis</taxon>
    </lineage>
</organism>
<dbReference type="GO" id="GO:0003676">
    <property type="term" value="F:nucleic acid binding"/>
    <property type="evidence" value="ECO:0007669"/>
    <property type="project" value="InterPro"/>
</dbReference>
<keyword evidence="2" id="KW-1185">Reference proteome</keyword>
<dbReference type="Gene3D" id="3.30.420.10">
    <property type="entry name" value="Ribonuclease H-like superfamily/Ribonuclease H"/>
    <property type="match status" value="1"/>
</dbReference>
<protein>
    <recommendedName>
        <fullName evidence="3">Mariner Mos1 transposase</fullName>
    </recommendedName>
</protein>
<name>A0AA35K4W7_9SAUR</name>
<dbReference type="Proteomes" id="UP001178461">
    <property type="component" value="Chromosome 3"/>
</dbReference>
<dbReference type="EMBL" id="OX395128">
    <property type="protein sequence ID" value="CAI5770974.1"/>
    <property type="molecule type" value="Genomic_DNA"/>
</dbReference>
<dbReference type="AlphaFoldDB" id="A0AA35K4W7"/>
<evidence type="ECO:0008006" key="3">
    <source>
        <dbReference type="Google" id="ProtNLM"/>
    </source>
</evidence>
<dbReference type="PANTHER" id="PTHR46060">
    <property type="entry name" value="MARINER MOS1 TRANSPOSASE-LIKE PROTEIN"/>
    <property type="match status" value="1"/>
</dbReference>
<proteinExistence type="predicted"/>
<reference evidence="1" key="1">
    <citation type="submission" date="2022-12" db="EMBL/GenBank/DDBJ databases">
        <authorList>
            <person name="Alioto T."/>
            <person name="Alioto T."/>
            <person name="Gomez Garrido J."/>
        </authorList>
    </citation>
    <scope>NUCLEOTIDE SEQUENCE</scope>
</reference>
<gene>
    <name evidence="1" type="ORF">PODLI_1B031579</name>
</gene>
<dbReference type="InterPro" id="IPR001888">
    <property type="entry name" value="Transposase_1"/>
</dbReference>
<dbReference type="Pfam" id="PF01359">
    <property type="entry name" value="Transposase_1"/>
    <property type="match status" value="1"/>
</dbReference>
<dbReference type="PANTHER" id="PTHR46060:SF1">
    <property type="entry name" value="MARINER MOS1 TRANSPOSASE-LIKE PROTEIN"/>
    <property type="match status" value="1"/>
</dbReference>
<sequence length="151" mass="17321">MVFWDQCGVVLMDFLAKGTTITETYYASLLQKLRKAIKIEKHGILTKGVCLLQDNASIHNLHVTQTEARSCGYEILPHPLYSPDLAPLDFHLFPTTKLFLKGKLFPDDEMLMSDKLWLLTQPADFYRQGLHSCIKRWEKCLTLAGSYVEKD</sequence>